<protein>
    <submittedName>
        <fullName evidence="1">Type I restriction-modification system, DNA-methyltransferase subunit M</fullName>
        <ecNumber evidence="1">2.1.1.72</ecNumber>
    </submittedName>
</protein>
<sequence length="38" mass="4410">MNYSRLNWITNFIWGIAGDLLRNLYVDTGKLDVHEAEA</sequence>
<evidence type="ECO:0000313" key="1">
    <source>
        <dbReference type="EMBL" id="VAX06823.1"/>
    </source>
</evidence>
<name>A0A3B1B4E2_9ZZZZ</name>
<gene>
    <name evidence="1" type="ORF">MNBD_GAMMA26-402</name>
</gene>
<reference evidence="1" key="1">
    <citation type="submission" date="2018-06" db="EMBL/GenBank/DDBJ databases">
        <authorList>
            <person name="Zhirakovskaya E."/>
        </authorList>
    </citation>
    <scope>NUCLEOTIDE SEQUENCE</scope>
</reference>
<organism evidence="1">
    <name type="scientific">hydrothermal vent metagenome</name>
    <dbReference type="NCBI Taxonomy" id="652676"/>
    <lineage>
        <taxon>unclassified sequences</taxon>
        <taxon>metagenomes</taxon>
        <taxon>ecological metagenomes</taxon>
    </lineage>
</organism>
<dbReference type="EMBL" id="UOFX01000019">
    <property type="protein sequence ID" value="VAX06823.1"/>
    <property type="molecule type" value="Genomic_DNA"/>
</dbReference>
<keyword evidence="1" id="KW-0489">Methyltransferase</keyword>
<accession>A0A3B1B4E2</accession>
<dbReference type="GO" id="GO:0032259">
    <property type="term" value="P:methylation"/>
    <property type="evidence" value="ECO:0007669"/>
    <property type="project" value="UniProtKB-KW"/>
</dbReference>
<keyword evidence="1" id="KW-0808">Transferase</keyword>
<proteinExistence type="predicted"/>
<dbReference type="EC" id="2.1.1.72" evidence="1"/>
<dbReference type="GO" id="GO:0009007">
    <property type="term" value="F:site-specific DNA-methyltransferase (adenine-specific) activity"/>
    <property type="evidence" value="ECO:0007669"/>
    <property type="project" value="UniProtKB-EC"/>
</dbReference>
<dbReference type="AlphaFoldDB" id="A0A3B1B4E2"/>